<dbReference type="OrthoDB" id="10006455at2"/>
<dbReference type="EMBL" id="FMZM01000004">
    <property type="protein sequence ID" value="SDC82065.1"/>
    <property type="molecule type" value="Genomic_DNA"/>
</dbReference>
<dbReference type="Proteomes" id="UP000199034">
    <property type="component" value="Unassembled WGS sequence"/>
</dbReference>
<dbReference type="RefSeq" id="WP_139175451.1">
    <property type="nucleotide sequence ID" value="NZ_FMZM01000004.1"/>
</dbReference>
<reference evidence="2" key="1">
    <citation type="submission" date="2016-10" db="EMBL/GenBank/DDBJ databases">
        <authorList>
            <person name="Varghese N."/>
            <person name="Submissions S."/>
        </authorList>
    </citation>
    <scope>NUCLEOTIDE SEQUENCE [LARGE SCALE GENOMIC DNA]</scope>
    <source>
        <strain evidence="2">CGMCC 4.6858</strain>
    </source>
</reference>
<proteinExistence type="predicted"/>
<evidence type="ECO:0000313" key="2">
    <source>
        <dbReference type="Proteomes" id="UP000199034"/>
    </source>
</evidence>
<evidence type="ECO:0000313" key="1">
    <source>
        <dbReference type="EMBL" id="SDC82065.1"/>
    </source>
</evidence>
<gene>
    <name evidence="1" type="ORF">SAMN05421872_104100</name>
</gene>
<accession>A0A1G6PRS7</accession>
<name>A0A1G6PRS7_9ACTN</name>
<organism evidence="1 2">
    <name type="scientific">Nocardioides lianchengensis</name>
    <dbReference type="NCBI Taxonomy" id="1045774"/>
    <lineage>
        <taxon>Bacteria</taxon>
        <taxon>Bacillati</taxon>
        <taxon>Actinomycetota</taxon>
        <taxon>Actinomycetes</taxon>
        <taxon>Propionibacteriales</taxon>
        <taxon>Nocardioidaceae</taxon>
        <taxon>Nocardioides</taxon>
    </lineage>
</organism>
<keyword evidence="2" id="KW-1185">Reference proteome</keyword>
<dbReference type="STRING" id="1045774.SAMN05421872_104100"/>
<sequence length="114" mass="11893">MLRVLRSLRAVLALVAVVVAGAALWISVDNPTVDGTSRGTYTCLAPYDTVLNDAIDPVGGEPPPDEDEIAASCRVAGEERFDQAVYVGVAAGLVAIAAAGVSVLLHRRDHRPVT</sequence>
<protein>
    <submittedName>
        <fullName evidence="1">Uncharacterized protein</fullName>
    </submittedName>
</protein>
<dbReference type="AlphaFoldDB" id="A0A1G6PRS7"/>